<evidence type="ECO:0000256" key="1">
    <source>
        <dbReference type="ARBA" id="ARBA00022729"/>
    </source>
</evidence>
<keyword evidence="3" id="KW-1185">Reference proteome</keyword>
<organism evidence="2 3">
    <name type="scientific">Enorma massiliensis</name>
    <dbReference type="NCBI Taxonomy" id="1472761"/>
    <lineage>
        <taxon>Bacteria</taxon>
        <taxon>Bacillati</taxon>
        <taxon>Actinomycetota</taxon>
        <taxon>Coriobacteriia</taxon>
        <taxon>Coriobacteriales</taxon>
        <taxon>Coriobacteriaceae</taxon>
        <taxon>Enorma</taxon>
    </lineage>
</organism>
<dbReference type="eggNOG" id="COG1840">
    <property type="taxonomic scope" value="Bacteria"/>
</dbReference>
<proteinExistence type="predicted"/>
<sequence length="362" mass="39259">MLAGAGMAVVAAGALTGCDDGSGDAAAVDYNEMPLEDLIAQAQEEGEIQSVGMPDTWANWVETWEDIEAEYGIAHADQDMSSSEELAMFREEGTDGTKDIGDVGQSWGPTAEEQELTLKYKTSYWDEIPDWAKDDDGDWIVGYYGTISFMSNDATVSNPPTSFQDLLDGDYTVCVGDVTAAAVAQYASLAAAYALGGDIDNMQPAYDFLLELAEAGRLDVADASLARLESGEIDVCINWDYNSLNYRDQIQTNNPNASFTVSIPQDASVQSGYCTVINKYAPHPAAACLAREFILSDEGQINLARGYATPVRDVELPEDVAAMRLPDEQYGDQVQTVDESVWSGVCQDLITWYQENVIPTLS</sequence>
<dbReference type="GO" id="GO:0030975">
    <property type="term" value="F:thiamine binding"/>
    <property type="evidence" value="ECO:0007669"/>
    <property type="project" value="TreeGrafter"/>
</dbReference>
<dbReference type="Pfam" id="PF13343">
    <property type="entry name" value="SBP_bac_6"/>
    <property type="match status" value="1"/>
</dbReference>
<dbReference type="Gene3D" id="3.40.190.10">
    <property type="entry name" value="Periplasmic binding protein-like II"/>
    <property type="match status" value="2"/>
</dbReference>
<dbReference type="GO" id="GO:0030288">
    <property type="term" value="C:outer membrane-bounded periplasmic space"/>
    <property type="evidence" value="ECO:0007669"/>
    <property type="project" value="TreeGrafter"/>
</dbReference>
<gene>
    <name evidence="2" type="ORF">B5G21_06750</name>
</gene>
<dbReference type="PANTHER" id="PTHR30006">
    <property type="entry name" value="THIAMINE-BINDING PERIPLASMIC PROTEIN-RELATED"/>
    <property type="match status" value="1"/>
</dbReference>
<evidence type="ECO:0000313" key="2">
    <source>
        <dbReference type="EMBL" id="OUN42634.1"/>
    </source>
</evidence>
<reference evidence="3" key="1">
    <citation type="submission" date="2017-04" db="EMBL/GenBank/DDBJ databases">
        <title>Function of individual gut microbiota members based on whole genome sequencing of pure cultures obtained from chicken caecum.</title>
        <authorList>
            <person name="Medvecky M."/>
            <person name="Cejkova D."/>
            <person name="Polansky O."/>
            <person name="Karasova D."/>
            <person name="Kubasova T."/>
            <person name="Cizek A."/>
            <person name="Rychlik I."/>
        </authorList>
    </citation>
    <scope>NUCLEOTIDE SEQUENCE [LARGE SCALE GENOMIC DNA]</scope>
    <source>
        <strain evidence="3">An70</strain>
    </source>
</reference>
<dbReference type="GO" id="GO:0015888">
    <property type="term" value="P:thiamine transport"/>
    <property type="evidence" value="ECO:0007669"/>
    <property type="project" value="TreeGrafter"/>
</dbReference>
<dbReference type="EMBL" id="NFHO01000007">
    <property type="protein sequence ID" value="OUN42634.1"/>
    <property type="molecule type" value="Genomic_DNA"/>
</dbReference>
<accession>A0A1Y3U1J8</accession>
<dbReference type="STRING" id="1118060.GCA_000311845_00346"/>
<protein>
    <submittedName>
        <fullName evidence="2">ABC transporter substrate-binding protein</fullName>
    </submittedName>
</protein>
<dbReference type="PANTHER" id="PTHR30006:SF2">
    <property type="entry name" value="ABC TRANSPORTER SUBSTRATE-BINDING PROTEIN"/>
    <property type="match status" value="1"/>
</dbReference>
<dbReference type="Proteomes" id="UP000196560">
    <property type="component" value="Unassembled WGS sequence"/>
</dbReference>
<dbReference type="AlphaFoldDB" id="A0A1Y3U1J8"/>
<evidence type="ECO:0000313" key="3">
    <source>
        <dbReference type="Proteomes" id="UP000196560"/>
    </source>
</evidence>
<keyword evidence="1" id="KW-0732">Signal</keyword>
<comment type="caution">
    <text evidence="2">The sequence shown here is derived from an EMBL/GenBank/DDBJ whole genome shotgun (WGS) entry which is preliminary data.</text>
</comment>
<name>A0A1Y3U1J8_9ACTN</name>
<dbReference type="SUPFAM" id="SSF53850">
    <property type="entry name" value="Periplasmic binding protein-like II"/>
    <property type="match status" value="1"/>
</dbReference>
<dbReference type="GO" id="GO:0030976">
    <property type="term" value="F:thiamine pyrophosphate binding"/>
    <property type="evidence" value="ECO:0007669"/>
    <property type="project" value="TreeGrafter"/>
</dbReference>